<organism evidence="2 3">
    <name type="scientific">Flavobacterium laiguense</name>
    <dbReference type="NCBI Taxonomy" id="2169409"/>
    <lineage>
        <taxon>Bacteria</taxon>
        <taxon>Pseudomonadati</taxon>
        <taxon>Bacteroidota</taxon>
        <taxon>Flavobacteriia</taxon>
        <taxon>Flavobacteriales</taxon>
        <taxon>Flavobacteriaceae</taxon>
        <taxon>Flavobacterium</taxon>
    </lineage>
</organism>
<dbReference type="InterPro" id="IPR022409">
    <property type="entry name" value="PKD/Chitinase_dom"/>
</dbReference>
<dbReference type="InterPro" id="IPR026341">
    <property type="entry name" value="T9SS_type_B"/>
</dbReference>
<dbReference type="InterPro" id="IPR013783">
    <property type="entry name" value="Ig-like_fold"/>
</dbReference>
<dbReference type="NCBIfam" id="TIGR04131">
    <property type="entry name" value="Bac_Flav_CTERM"/>
    <property type="match status" value="1"/>
</dbReference>
<feature type="domain" description="PKD" evidence="1">
    <location>
        <begin position="576"/>
        <end position="621"/>
    </location>
</feature>
<dbReference type="CDD" id="cd00146">
    <property type="entry name" value="PKD"/>
    <property type="match status" value="2"/>
</dbReference>
<dbReference type="Gene3D" id="2.60.40.740">
    <property type="match status" value="1"/>
</dbReference>
<evidence type="ECO:0000313" key="3">
    <source>
        <dbReference type="Proteomes" id="UP000245618"/>
    </source>
</evidence>
<dbReference type="SUPFAM" id="SSF49299">
    <property type="entry name" value="PKD domain"/>
    <property type="match status" value="6"/>
</dbReference>
<name>A0A2U1JZU6_9FLAO</name>
<dbReference type="Pfam" id="PF13573">
    <property type="entry name" value="SprB"/>
    <property type="match status" value="5"/>
</dbReference>
<gene>
    <name evidence="2" type="ORF">DB891_04620</name>
</gene>
<dbReference type="InterPro" id="IPR035986">
    <property type="entry name" value="PKD_dom_sf"/>
</dbReference>
<proteinExistence type="predicted"/>
<feature type="domain" description="PKD" evidence="1">
    <location>
        <begin position="654"/>
        <end position="710"/>
    </location>
</feature>
<evidence type="ECO:0000259" key="1">
    <source>
        <dbReference type="PROSITE" id="PS50093"/>
    </source>
</evidence>
<accession>A0A2U1JZU6</accession>
<dbReference type="InterPro" id="IPR000601">
    <property type="entry name" value="PKD_dom"/>
</dbReference>
<dbReference type="Pfam" id="PF00801">
    <property type="entry name" value="PKD"/>
    <property type="match status" value="1"/>
</dbReference>
<dbReference type="InterPro" id="IPR045828">
    <property type="entry name" value="PKD_Bacteroidetes"/>
</dbReference>
<feature type="domain" description="PKD" evidence="1">
    <location>
        <begin position="430"/>
        <end position="503"/>
    </location>
</feature>
<dbReference type="OrthoDB" id="7794186at2"/>
<sequence length="2707" mass="279649">MKILYKIIFLFILIIIPSIPAYSINKVEESIKIKTVASPSGQITGDATVCLNETAPLVILEVKNDNNGPYTFTYTINGGAPLTIQTNNSDKSVTVSQPTNVAGAFTYILTGVKDKDNNTVAVSSSNTVVITVNPLPVVDFTFTDNQCSGTAVQFNSNVSGNSPFTYTWNFGDSDTSSQQNPIHTYNAPLGCSTSSYIVSLTITDVNKCSTTIQKTITIKQLPDIAFSDTVNSFNPFNNCNSASSSNPNFSITVANSSLSSCISSFAINWGDGNIQNNITFPVSHTYNQLGAFQMVITATGSNGCQNSKTYTVKNESNPAGSLSSPGSTVNLCAPTPNLAFVISSWGNNSPNTLYSINYGDGTPNFKILQSVLMSSIYYNSGNPSLSQNYPVPYSYTATSCPNASITATLIISNSCGSTTSTISPISILRPPTSKFTNPAVGCVNSSILFTNSSTPSLNQNCIQGTTYEWDFGDGKPVVIIMNSSSIPNINHTYTTTGNFTVTLKTQGYCPSSSVFTSSICIEAPLLPQFNLDKNEGCTPLAVATTNTTNLVNSCAAPTYLWNVIYASSNCGTSSSFTYTNGTSATSVNPRFNFVNPGTYTISLSTTNSCGTVKSPVKTVIVKQPPTVGLPPISTICQTSASTTINPTAIVVNCGTTAVSYEWSFPSGTPATSSSVNPGAIIYSVPGTYSYSLKVTNECGSTTTTSAAFTIKPTPTVNDVLNQTKCKGALSDVTFGGTLAGTVYTWANNNTSIGLVAAGTGNIAPFTLLNTGTTILTATITVTPSLNGCSGTSKTFTITVHPDPTVNAVSDKVICNNATQNTIVFGSTVAGITFSWINDNTASGLAANGAGDIPSFTATNTTTAPIVSTIMVTPSNVLGCSGTPKTFKITVNPTPSSLTLGNQEYCNGALTGVVSFSNSVTGTTYAWTNSNTAIGLMASGTGNIPAFTATNSSANPISGTITVTPTANGCSGSAQTFIITVNPSPIVTFSTTDQTICSGDSSVLITLNSTTSGATFNWTAIQPIGITGVVTSGTNVIPIQLLTNSTNAAIVITYKAKASISGEPNCAGEFLYTITVKPKPFVAQQTQTICSGGTFTIAPANNVGGNIVPIGTTYSWPTPTVTAGVTGGASGVNQPSITGILTNLTNSIQTVTYAVTPTTNGCTGLPFDIVVVVNPTPTTLSLTNQIYCNGVITPITTLSNAVSGTTYTWTNSNTAIGLPANDIGNIPAFTATNTTSSPITATISVIATANGCSRPAEIFTITVNPSPAVTFSPVPQIICSGSTSAIVALTSSTAGATFSWTATQPAGMTGVVTSGTNTIPAQTLTNTTAVPIMVTYNATAITAGGSACPGAVYSYTITVNPKPSITEVFTTSICGASAFTITPSSSALNSIPAGTIYSWSAPTVTGGLSGGAPGIAQSSITGTLNNPTTITQTATYTVTPTANSCSGSPFTITVTVNATPIIANQTASICSEGTFTVTPINGGATIVPTGTTYTWAISSNANISGQSASNTPGITTISQTLTNLSNTVQTLIYTVTPTSGVTGNCVGSTFTITVTVNSKPYIANSISTAICSGTSFTVAPINGSGNIVPVGTTYIWGPPVSNPLGVIIGGTAQATGQSNISQTLTNTTNDTATLTYTVTPTSGSCIGVPFTIVVTVNPSPLITASLGNQDICSGISSILVNLSTTTPGATIAWTCLAPSGITGANLSGTDTIPAQTLVNSTNAPIAVIYKVVATTGGSVSCDGAPFLYTINVNPSPAVLFSPSPQTICSNDTSAVVVLNSSTAGATISWTATQPAGITGVVTSGTNTIPVQNLINSTNSPIIVTYQAIATASGGSACPGAVYNYTITVNPRPNVSNQTKTICNNQSFTIAPINGVPTLSTIVPSGTLYTWTVNPNSNITGAFAGNGTTISQTLNNSSNSIQTILYNVVPFFLNCAGTSFTVEVTVYPSAQVVFSGPNQTICNNTNSSLVNLSSTTLGNVTLNWTAIAPAGISGALLSGTDSIPIQTLTNSTVNALTISYTAIATFTNNGLSCQGPPTIYTITVNPTTLASGVLSNYNGYAVSVFGNSDGFVNVSVTGGSGSYTYSWSGPNGFTAVTQDINNVPAGSYTVTINDGYCAPVTLNFILTQPPELLIQEDLSAHLNLLCFGYSNGALGVTITQGSVAPYDYQLVNSSGTIISSTNDSTSLNAVFTGLIAGTYSIKVIDANNGTKTLTGLKITQPNDILITPTATAVTCYHGNDGTIALAISGGISPYKAVWGNLATGFYQDNLSAGDYTITVTDANNCSKLIKVNVPEAPIFDINPVVKNISCHGAHDGSIVLNVIGGIHPLSLTWSDGSTAGTTRNNLGPGTYSVAITDGKPCHINRTFVIIDPQEIALDAITTLPLDCSNANSGAINLNVSGGTPPFKYLWSNGATTEDLLGVTAGNYTVIVKDVNGCSKQASYVLTRPSPIVLTVDTKTISSCENHTVEQYFTAQTTGGVPPYQFTWSSGTVSGTNNQTMTTSQDGLIMLQSTDAIGCSASYSFDVNIPILGQPSFDRNSKGYTAYGIYSISDPIQFTNTSTGDFVSVAWDFGDGSFSTELNPVHTYVNPKDYVVTQTVTYPFGCVYVQTITLIIEKGYVLVVPTAFTPNNDKLNDTFRPVTKALKNVKLEVYDSWGSLIYSETGEVLRGWDAKIKGSNAENGNYFCVVSAETFYGIILTEKHPFVIIK</sequence>
<feature type="domain" description="PKD" evidence="1">
    <location>
        <begin position="2553"/>
        <end position="2614"/>
    </location>
</feature>
<dbReference type="Pfam" id="PF18911">
    <property type="entry name" value="PKD_4"/>
    <property type="match status" value="3"/>
</dbReference>
<dbReference type="SMART" id="SM00089">
    <property type="entry name" value="PKD"/>
    <property type="match status" value="6"/>
</dbReference>
<dbReference type="RefSeq" id="WP_116761064.1">
    <property type="nucleotide sequence ID" value="NZ_QCZH01000003.1"/>
</dbReference>
<keyword evidence="3" id="KW-1185">Reference proteome</keyword>
<comment type="caution">
    <text evidence="2">The sequence shown here is derived from an EMBL/GenBank/DDBJ whole genome shotgun (WGS) entry which is preliminary data.</text>
</comment>
<dbReference type="EMBL" id="QCZH01000003">
    <property type="protein sequence ID" value="PWA10515.1"/>
    <property type="molecule type" value="Genomic_DNA"/>
</dbReference>
<dbReference type="Gene3D" id="2.60.40.10">
    <property type="entry name" value="Immunoglobulins"/>
    <property type="match status" value="7"/>
</dbReference>
<protein>
    <recommendedName>
        <fullName evidence="1">PKD domain-containing protein</fullName>
    </recommendedName>
</protein>
<dbReference type="Pfam" id="PF13585">
    <property type="entry name" value="CHU_C"/>
    <property type="match status" value="1"/>
</dbReference>
<dbReference type="PROSITE" id="PS50093">
    <property type="entry name" value="PKD"/>
    <property type="match status" value="5"/>
</dbReference>
<dbReference type="InterPro" id="IPR025667">
    <property type="entry name" value="SprB_repeat"/>
</dbReference>
<reference evidence="2 3" key="1">
    <citation type="submission" date="2018-04" db="EMBL/GenBank/DDBJ databases">
        <title>Flavobacterium sp. nov., isolated from glacier ice.</title>
        <authorList>
            <person name="Liu Q."/>
            <person name="Xin Y.-H."/>
        </authorList>
    </citation>
    <scope>NUCLEOTIDE SEQUENCE [LARGE SCALE GENOMIC DNA]</scope>
    <source>
        <strain evidence="2 3">LB2P30</strain>
    </source>
</reference>
<dbReference type="Proteomes" id="UP000245618">
    <property type="component" value="Unassembled WGS sequence"/>
</dbReference>
<feature type="domain" description="PKD" evidence="1">
    <location>
        <begin position="135"/>
        <end position="188"/>
    </location>
</feature>
<dbReference type="Pfam" id="PF19406">
    <property type="entry name" value="PKD_5"/>
    <property type="match status" value="12"/>
</dbReference>
<evidence type="ECO:0000313" key="2">
    <source>
        <dbReference type="EMBL" id="PWA10515.1"/>
    </source>
</evidence>